<dbReference type="AlphaFoldDB" id="A0A9P9ILV0"/>
<feature type="region of interest" description="Disordered" evidence="1">
    <location>
        <begin position="184"/>
        <end position="203"/>
    </location>
</feature>
<accession>A0A9P9ILV0</accession>
<sequence>MTSPKGVSPSAAAQAGKSLQTSSFFNINSTFTAESSSTPSVLITDHPKITAITENCSGIHFLNLTTEIRNTIYSYALDIECERTPRPMNYINSNKSARAQERSPQSILGMLSYNRGGIQLVSNLWKISPANLRLHGPCQHHARHLPTRYQPTRYLPKDIPRPHDHLHGPGEDESQPRPAQGLQLFQDPRQSSGPMPSERHPILQSKHRPYTPYHFWSDSWQEIMPYHLLPRIVSEMKKKTRENWTLAYYIHTEYGGECAIQPYDTVEHDIFVDIMKRWIGNAPIALRAEVYGKGKSPEYLEWSDQLKSIITSDVKETSIWQGYSEWIHGLYKRGFRQNYGL</sequence>
<evidence type="ECO:0000313" key="3">
    <source>
        <dbReference type="Proteomes" id="UP000700596"/>
    </source>
</evidence>
<name>A0A9P9ILV0_9PLEO</name>
<proteinExistence type="predicted"/>
<protein>
    <submittedName>
        <fullName evidence="2">Uncharacterized protein</fullName>
    </submittedName>
</protein>
<gene>
    <name evidence="2" type="ORF">B0J11DRAFT_506066</name>
</gene>
<evidence type="ECO:0000256" key="1">
    <source>
        <dbReference type="SAM" id="MobiDB-lite"/>
    </source>
</evidence>
<comment type="caution">
    <text evidence="2">The sequence shown here is derived from an EMBL/GenBank/DDBJ whole genome shotgun (WGS) entry which is preliminary data.</text>
</comment>
<feature type="region of interest" description="Disordered" evidence="1">
    <location>
        <begin position="145"/>
        <end position="179"/>
    </location>
</feature>
<keyword evidence="3" id="KW-1185">Reference proteome</keyword>
<evidence type="ECO:0000313" key="2">
    <source>
        <dbReference type="EMBL" id="KAH7125207.1"/>
    </source>
</evidence>
<feature type="compositionally biased region" description="Basic and acidic residues" evidence="1">
    <location>
        <begin position="155"/>
        <end position="170"/>
    </location>
</feature>
<reference evidence="2" key="1">
    <citation type="journal article" date="2021" name="Nat. Commun.">
        <title>Genetic determinants of endophytism in the Arabidopsis root mycobiome.</title>
        <authorList>
            <person name="Mesny F."/>
            <person name="Miyauchi S."/>
            <person name="Thiergart T."/>
            <person name="Pickel B."/>
            <person name="Atanasova L."/>
            <person name="Karlsson M."/>
            <person name="Huettel B."/>
            <person name="Barry K.W."/>
            <person name="Haridas S."/>
            <person name="Chen C."/>
            <person name="Bauer D."/>
            <person name="Andreopoulos W."/>
            <person name="Pangilinan J."/>
            <person name="LaButti K."/>
            <person name="Riley R."/>
            <person name="Lipzen A."/>
            <person name="Clum A."/>
            <person name="Drula E."/>
            <person name="Henrissat B."/>
            <person name="Kohler A."/>
            <person name="Grigoriev I.V."/>
            <person name="Martin F.M."/>
            <person name="Hacquard S."/>
        </authorList>
    </citation>
    <scope>NUCLEOTIDE SEQUENCE</scope>
    <source>
        <strain evidence="2">MPI-CAGE-CH-0243</strain>
    </source>
</reference>
<organism evidence="2 3">
    <name type="scientific">Dendryphion nanum</name>
    <dbReference type="NCBI Taxonomy" id="256645"/>
    <lineage>
        <taxon>Eukaryota</taxon>
        <taxon>Fungi</taxon>
        <taxon>Dikarya</taxon>
        <taxon>Ascomycota</taxon>
        <taxon>Pezizomycotina</taxon>
        <taxon>Dothideomycetes</taxon>
        <taxon>Pleosporomycetidae</taxon>
        <taxon>Pleosporales</taxon>
        <taxon>Torulaceae</taxon>
        <taxon>Dendryphion</taxon>
    </lineage>
</organism>
<dbReference type="Proteomes" id="UP000700596">
    <property type="component" value="Unassembled WGS sequence"/>
</dbReference>
<dbReference type="EMBL" id="JAGMWT010000007">
    <property type="protein sequence ID" value="KAH7125207.1"/>
    <property type="molecule type" value="Genomic_DNA"/>
</dbReference>